<comment type="caution">
    <text evidence="2">The sequence shown here is derived from an EMBL/GenBank/DDBJ whole genome shotgun (WGS) entry which is preliminary data.</text>
</comment>
<organism evidence="2 3">
    <name type="scientific">Catenaria anguillulae PL171</name>
    <dbReference type="NCBI Taxonomy" id="765915"/>
    <lineage>
        <taxon>Eukaryota</taxon>
        <taxon>Fungi</taxon>
        <taxon>Fungi incertae sedis</taxon>
        <taxon>Blastocladiomycota</taxon>
        <taxon>Blastocladiomycetes</taxon>
        <taxon>Blastocladiales</taxon>
        <taxon>Catenariaceae</taxon>
        <taxon>Catenaria</taxon>
    </lineage>
</organism>
<keyword evidence="3" id="KW-1185">Reference proteome</keyword>
<name>A0A1Y2I284_9FUNG</name>
<proteinExistence type="predicted"/>
<evidence type="ECO:0000256" key="1">
    <source>
        <dbReference type="SAM" id="MobiDB-lite"/>
    </source>
</evidence>
<reference evidence="2 3" key="1">
    <citation type="submission" date="2016-07" db="EMBL/GenBank/DDBJ databases">
        <title>Pervasive Adenine N6-methylation of Active Genes in Fungi.</title>
        <authorList>
            <consortium name="DOE Joint Genome Institute"/>
            <person name="Mondo S.J."/>
            <person name="Dannebaum R.O."/>
            <person name="Kuo R.C."/>
            <person name="Labutti K."/>
            <person name="Haridas S."/>
            <person name="Kuo A."/>
            <person name="Salamov A."/>
            <person name="Ahrendt S.R."/>
            <person name="Lipzen A."/>
            <person name="Sullivan W."/>
            <person name="Andreopoulos W.B."/>
            <person name="Clum A."/>
            <person name="Lindquist E."/>
            <person name="Daum C."/>
            <person name="Ramamoorthy G.K."/>
            <person name="Gryganskyi A."/>
            <person name="Culley D."/>
            <person name="Magnuson J.K."/>
            <person name="James T.Y."/>
            <person name="O'Malley M.A."/>
            <person name="Stajich J.E."/>
            <person name="Spatafora J.W."/>
            <person name="Visel A."/>
            <person name="Grigoriev I.V."/>
        </authorList>
    </citation>
    <scope>NUCLEOTIDE SEQUENCE [LARGE SCALE GENOMIC DNA]</scope>
    <source>
        <strain evidence="2 3">PL171</strain>
    </source>
</reference>
<feature type="region of interest" description="Disordered" evidence="1">
    <location>
        <begin position="1"/>
        <end position="47"/>
    </location>
</feature>
<accession>A0A1Y2I284</accession>
<sequence>MYHLMALGSPSLSPPRPETLARKSRFPCKRPANRVRPRHFRPGQASSIGFARRCNAA</sequence>
<evidence type="ECO:0000313" key="2">
    <source>
        <dbReference type="EMBL" id="ORZ40859.1"/>
    </source>
</evidence>
<dbReference type="Proteomes" id="UP000193411">
    <property type="component" value="Unassembled WGS sequence"/>
</dbReference>
<gene>
    <name evidence="2" type="ORF">BCR44DRAFT_1423920</name>
</gene>
<feature type="compositionally biased region" description="Basic residues" evidence="1">
    <location>
        <begin position="22"/>
        <end position="41"/>
    </location>
</feature>
<dbReference type="AlphaFoldDB" id="A0A1Y2I284"/>
<evidence type="ECO:0000313" key="3">
    <source>
        <dbReference type="Proteomes" id="UP000193411"/>
    </source>
</evidence>
<dbReference type="EMBL" id="MCFL01000002">
    <property type="protein sequence ID" value="ORZ40859.1"/>
    <property type="molecule type" value="Genomic_DNA"/>
</dbReference>
<protein>
    <submittedName>
        <fullName evidence="2">Uncharacterized protein</fullName>
    </submittedName>
</protein>